<dbReference type="AlphaFoldDB" id="A0A0E9PCG1"/>
<name>A0A0E9PCG1_ANGAN</name>
<sequence length="28" mass="3124">MNMTAKGASRSGSRMTMDRRASPFIYSL</sequence>
<reference evidence="1" key="1">
    <citation type="submission" date="2014-11" db="EMBL/GenBank/DDBJ databases">
        <authorList>
            <person name="Amaro Gonzalez C."/>
        </authorList>
    </citation>
    <scope>NUCLEOTIDE SEQUENCE</scope>
</reference>
<proteinExistence type="predicted"/>
<reference evidence="1" key="2">
    <citation type="journal article" date="2015" name="Fish Shellfish Immunol.">
        <title>Early steps in the European eel (Anguilla anguilla)-Vibrio vulnificus interaction in the gills: Role of the RtxA13 toxin.</title>
        <authorList>
            <person name="Callol A."/>
            <person name="Pajuelo D."/>
            <person name="Ebbesson L."/>
            <person name="Teles M."/>
            <person name="MacKenzie S."/>
            <person name="Amaro C."/>
        </authorList>
    </citation>
    <scope>NUCLEOTIDE SEQUENCE</scope>
</reference>
<accession>A0A0E9PCG1</accession>
<dbReference type="EMBL" id="GBXM01107044">
    <property type="protein sequence ID" value="JAH01533.1"/>
    <property type="molecule type" value="Transcribed_RNA"/>
</dbReference>
<organism evidence="1">
    <name type="scientific">Anguilla anguilla</name>
    <name type="common">European freshwater eel</name>
    <name type="synonym">Muraena anguilla</name>
    <dbReference type="NCBI Taxonomy" id="7936"/>
    <lineage>
        <taxon>Eukaryota</taxon>
        <taxon>Metazoa</taxon>
        <taxon>Chordata</taxon>
        <taxon>Craniata</taxon>
        <taxon>Vertebrata</taxon>
        <taxon>Euteleostomi</taxon>
        <taxon>Actinopterygii</taxon>
        <taxon>Neopterygii</taxon>
        <taxon>Teleostei</taxon>
        <taxon>Anguilliformes</taxon>
        <taxon>Anguillidae</taxon>
        <taxon>Anguilla</taxon>
    </lineage>
</organism>
<evidence type="ECO:0000313" key="1">
    <source>
        <dbReference type="EMBL" id="JAH01533.1"/>
    </source>
</evidence>
<protein>
    <submittedName>
        <fullName evidence="1">Uncharacterized protein</fullName>
    </submittedName>
</protein>